<dbReference type="GO" id="GO:0016805">
    <property type="term" value="F:dipeptidase activity"/>
    <property type="evidence" value="ECO:0007669"/>
    <property type="project" value="UniProtKB-KW"/>
</dbReference>
<protein>
    <submittedName>
        <fullName evidence="6">Dipeptidase PepE</fullName>
        <ecNumber evidence="6">3.4.13.21</ecNumber>
    </submittedName>
</protein>
<comment type="caution">
    <text evidence="6">The sequence shown here is derived from an EMBL/GenBank/DDBJ whole genome shotgun (WGS) entry which is preliminary data.</text>
</comment>
<dbReference type="SUPFAM" id="SSF52317">
    <property type="entry name" value="Class I glutamine amidotransferase-like"/>
    <property type="match status" value="1"/>
</dbReference>
<evidence type="ECO:0000256" key="4">
    <source>
        <dbReference type="ARBA" id="ARBA00022825"/>
    </source>
</evidence>
<feature type="compositionally biased region" description="Low complexity" evidence="5">
    <location>
        <begin position="239"/>
        <end position="251"/>
    </location>
</feature>
<dbReference type="NCBIfam" id="NF003642">
    <property type="entry name" value="PRK05282.1"/>
    <property type="match status" value="1"/>
</dbReference>
<dbReference type="RefSeq" id="WP_340363557.1">
    <property type="nucleotide sequence ID" value="NZ_JBBKZV010000005.1"/>
</dbReference>
<comment type="similarity">
    <text evidence="1">Belongs to the peptidase S51 family.</text>
</comment>
<dbReference type="Gene3D" id="3.40.50.880">
    <property type="match status" value="1"/>
</dbReference>
<keyword evidence="2" id="KW-0645">Protease</keyword>
<accession>A0ABU8VXI7</accession>
<dbReference type="EMBL" id="JBBKZV010000005">
    <property type="protein sequence ID" value="MEJ8822507.1"/>
    <property type="molecule type" value="Genomic_DNA"/>
</dbReference>
<gene>
    <name evidence="6" type="primary">pepE</name>
    <name evidence="6" type="ORF">WKW80_10720</name>
</gene>
<evidence type="ECO:0000256" key="5">
    <source>
        <dbReference type="SAM" id="MobiDB-lite"/>
    </source>
</evidence>
<organism evidence="6 7">
    <name type="scientific">Variovorax humicola</name>
    <dbReference type="NCBI Taxonomy" id="1769758"/>
    <lineage>
        <taxon>Bacteria</taxon>
        <taxon>Pseudomonadati</taxon>
        <taxon>Pseudomonadota</taxon>
        <taxon>Betaproteobacteria</taxon>
        <taxon>Burkholderiales</taxon>
        <taxon>Comamonadaceae</taxon>
        <taxon>Variovorax</taxon>
    </lineage>
</organism>
<dbReference type="InterPro" id="IPR005320">
    <property type="entry name" value="Peptidase_S51"/>
</dbReference>
<dbReference type="PANTHER" id="PTHR20842">
    <property type="entry name" value="PROTEASE S51 ALPHA-ASPARTYL DIPEPTIDASE"/>
    <property type="match status" value="1"/>
</dbReference>
<dbReference type="Pfam" id="PF03575">
    <property type="entry name" value="Peptidase_S51"/>
    <property type="match status" value="1"/>
</dbReference>
<dbReference type="CDD" id="cd03146">
    <property type="entry name" value="GAT1_Peptidase_E"/>
    <property type="match status" value="1"/>
</dbReference>
<keyword evidence="4" id="KW-0720">Serine protease</keyword>
<evidence type="ECO:0000256" key="3">
    <source>
        <dbReference type="ARBA" id="ARBA00022801"/>
    </source>
</evidence>
<evidence type="ECO:0000313" key="6">
    <source>
        <dbReference type="EMBL" id="MEJ8822507.1"/>
    </source>
</evidence>
<name>A0ABU8VXI7_9BURK</name>
<proteinExistence type="inferred from homology"/>
<evidence type="ECO:0000313" key="7">
    <source>
        <dbReference type="Proteomes" id="UP001363010"/>
    </source>
</evidence>
<keyword evidence="7" id="KW-1185">Reference proteome</keyword>
<sequence length="251" mass="27094">MNRRILLMSSSRKDTLGYLEHAGQQLHALLRNEPRKVVFVPFAGVTFSFDTYEGMVKPVFERLGYALESIHHADDPLRAIEQADAIAVGGGNTFALLDRLYRAGLVDAIRAKVAEGTPYVGWSAGCNVACPTIRTTNDMPIVQPPSLSAMGLVPFQINPHFVSGKPVGYNGESREERLAEFLHINAPEQVLALPEGTALHVTGERATVLGERPALVFESDGSTRSLPEGTTFDLDQVRGPAAGANGPAFAR</sequence>
<dbReference type="PANTHER" id="PTHR20842:SF0">
    <property type="entry name" value="ALPHA-ASPARTYL DIPEPTIDASE"/>
    <property type="match status" value="1"/>
</dbReference>
<dbReference type="Proteomes" id="UP001363010">
    <property type="component" value="Unassembled WGS sequence"/>
</dbReference>
<keyword evidence="3 6" id="KW-0378">Hydrolase</keyword>
<dbReference type="InterPro" id="IPR029062">
    <property type="entry name" value="Class_I_gatase-like"/>
</dbReference>
<keyword evidence="6" id="KW-0224">Dipeptidase</keyword>
<evidence type="ECO:0000256" key="1">
    <source>
        <dbReference type="ARBA" id="ARBA00006534"/>
    </source>
</evidence>
<dbReference type="EC" id="3.4.13.21" evidence="6"/>
<reference evidence="6 7" key="1">
    <citation type="submission" date="2024-03" db="EMBL/GenBank/DDBJ databases">
        <title>Novel species of the genus Variovorax.</title>
        <authorList>
            <person name="Liu Q."/>
            <person name="Xin Y.-H."/>
        </authorList>
    </citation>
    <scope>NUCLEOTIDE SEQUENCE [LARGE SCALE GENOMIC DNA]</scope>
    <source>
        <strain evidence="6 7">KACC 18501</strain>
    </source>
</reference>
<evidence type="ECO:0000256" key="2">
    <source>
        <dbReference type="ARBA" id="ARBA00022670"/>
    </source>
</evidence>
<feature type="region of interest" description="Disordered" evidence="5">
    <location>
        <begin position="219"/>
        <end position="251"/>
    </location>
</feature>